<dbReference type="Proteomes" id="UP000748991">
    <property type="component" value="Unassembled WGS sequence"/>
</dbReference>
<dbReference type="AlphaFoldDB" id="A0A943XUC9"/>
<sequence length="66" mass="7959">MKELKTSEAQRRATKKWEQNNPESKRYSRNKGNARTFARKYAKTLEEVEELVEIFKNENLTIKNKR</sequence>
<feature type="coiled-coil region" evidence="1">
    <location>
        <begin position="38"/>
        <end position="65"/>
    </location>
</feature>
<evidence type="ECO:0000256" key="1">
    <source>
        <dbReference type="SAM" id="Coils"/>
    </source>
</evidence>
<reference evidence="3" key="1">
    <citation type="submission" date="2021-02" db="EMBL/GenBank/DDBJ databases">
        <title>Infant gut strain persistence is associated with maternal origin, phylogeny, and functional potential including surface adhesion and iron acquisition.</title>
        <authorList>
            <person name="Lou Y.C."/>
        </authorList>
    </citation>
    <scope>NUCLEOTIDE SEQUENCE</scope>
    <source>
        <strain evidence="3">L3_060_052G1_dasL3_060_052G1_concoct_1</strain>
    </source>
</reference>
<accession>A0A943XUC9</accession>
<keyword evidence="1" id="KW-0175">Coiled coil</keyword>
<evidence type="ECO:0000313" key="4">
    <source>
        <dbReference type="Proteomes" id="UP000748991"/>
    </source>
</evidence>
<organism evidence="3 4">
    <name type="scientific">Peptoniphilus harei</name>
    <dbReference type="NCBI Taxonomy" id="54005"/>
    <lineage>
        <taxon>Bacteria</taxon>
        <taxon>Bacillati</taxon>
        <taxon>Bacillota</taxon>
        <taxon>Tissierellia</taxon>
        <taxon>Tissierellales</taxon>
        <taxon>Peptoniphilaceae</taxon>
        <taxon>Peptoniphilus</taxon>
    </lineage>
</organism>
<gene>
    <name evidence="3" type="ORF">KH327_08285</name>
</gene>
<comment type="caution">
    <text evidence="3">The sequence shown here is derived from an EMBL/GenBank/DDBJ whole genome shotgun (WGS) entry which is preliminary data.</text>
</comment>
<protein>
    <submittedName>
        <fullName evidence="3">Uncharacterized protein</fullName>
    </submittedName>
</protein>
<dbReference type="EMBL" id="JAGZZP010000021">
    <property type="protein sequence ID" value="MBS6535814.1"/>
    <property type="molecule type" value="Genomic_DNA"/>
</dbReference>
<feature type="region of interest" description="Disordered" evidence="2">
    <location>
        <begin position="1"/>
        <end position="33"/>
    </location>
</feature>
<proteinExistence type="predicted"/>
<name>A0A943XUC9_9FIRM</name>
<evidence type="ECO:0000256" key="2">
    <source>
        <dbReference type="SAM" id="MobiDB-lite"/>
    </source>
</evidence>
<feature type="compositionally biased region" description="Basic and acidic residues" evidence="2">
    <location>
        <begin position="1"/>
        <end position="26"/>
    </location>
</feature>
<evidence type="ECO:0000313" key="3">
    <source>
        <dbReference type="EMBL" id="MBS6535814.1"/>
    </source>
</evidence>
<dbReference type="RefSeq" id="WP_278638553.1">
    <property type="nucleotide sequence ID" value="NZ_JAGZZP010000021.1"/>
</dbReference>